<dbReference type="EMBL" id="JBANRG010000051">
    <property type="protein sequence ID" value="KAK7444324.1"/>
    <property type="molecule type" value="Genomic_DNA"/>
</dbReference>
<sequence>MYTLREVAKASPVPYLAQASSLALLLLDVVQNVRNNKDNLKRLSNEACHLVYTIDKRMEGVRNVGDPLINSLEELKGSLADIVAFAKQRISRNKIMRALLLRSDAAAIEEYRRRLRHSLDVFGIQALISNTDTINNMADDLRFLRSDSKPKPPPPTSPTGPTSRYSFSGSNINFNGTTFNNYDGNSHSISTIDNSQKINVGNTYYYPNAHGTTDYSSITLGGPRINNGGMYDFEYLDKSRRFAVASATPLATSSGVST</sequence>
<evidence type="ECO:0000256" key="1">
    <source>
        <dbReference type="SAM" id="MobiDB-lite"/>
    </source>
</evidence>
<proteinExistence type="predicted"/>
<reference evidence="2 3" key="1">
    <citation type="submission" date="2024-01" db="EMBL/GenBank/DDBJ databases">
        <title>A draft genome for the cacao thread blight pathogen Marasmiellus scandens.</title>
        <authorList>
            <person name="Baruah I.K."/>
            <person name="Leung J."/>
            <person name="Bukari Y."/>
            <person name="Amoako-Attah I."/>
            <person name="Meinhardt L.W."/>
            <person name="Bailey B.A."/>
            <person name="Cohen S.P."/>
        </authorList>
    </citation>
    <scope>NUCLEOTIDE SEQUENCE [LARGE SCALE GENOMIC DNA]</scope>
    <source>
        <strain evidence="2 3">GH-19</strain>
    </source>
</reference>
<evidence type="ECO:0000313" key="2">
    <source>
        <dbReference type="EMBL" id="KAK7444324.1"/>
    </source>
</evidence>
<evidence type="ECO:0000313" key="3">
    <source>
        <dbReference type="Proteomes" id="UP001498398"/>
    </source>
</evidence>
<keyword evidence="3" id="KW-1185">Reference proteome</keyword>
<name>A0ABR1J0V2_9AGAR</name>
<dbReference type="Proteomes" id="UP001498398">
    <property type="component" value="Unassembled WGS sequence"/>
</dbReference>
<gene>
    <name evidence="2" type="ORF">VKT23_015336</name>
</gene>
<comment type="caution">
    <text evidence="2">The sequence shown here is derived from an EMBL/GenBank/DDBJ whole genome shotgun (WGS) entry which is preliminary data.</text>
</comment>
<feature type="region of interest" description="Disordered" evidence="1">
    <location>
        <begin position="144"/>
        <end position="167"/>
    </location>
</feature>
<dbReference type="InterPro" id="IPR059179">
    <property type="entry name" value="MLKL-like_MCAfunc"/>
</dbReference>
<accession>A0ABR1J0V2</accession>
<dbReference type="Gene3D" id="1.20.930.20">
    <property type="entry name" value="Adaptor protein Cbl, N-terminal domain"/>
    <property type="match status" value="1"/>
</dbReference>
<evidence type="ECO:0008006" key="4">
    <source>
        <dbReference type="Google" id="ProtNLM"/>
    </source>
</evidence>
<protein>
    <recommendedName>
        <fullName evidence="4">NACHT-NTPase and P-loop NTPases N-terminal domain-containing protein</fullName>
    </recommendedName>
</protein>
<dbReference type="InterPro" id="IPR036537">
    <property type="entry name" value="Adaptor_Cbl_N_dom_sf"/>
</dbReference>
<dbReference type="CDD" id="cd21037">
    <property type="entry name" value="MLKL_NTD"/>
    <property type="match status" value="1"/>
</dbReference>
<organism evidence="2 3">
    <name type="scientific">Marasmiellus scandens</name>
    <dbReference type="NCBI Taxonomy" id="2682957"/>
    <lineage>
        <taxon>Eukaryota</taxon>
        <taxon>Fungi</taxon>
        <taxon>Dikarya</taxon>
        <taxon>Basidiomycota</taxon>
        <taxon>Agaricomycotina</taxon>
        <taxon>Agaricomycetes</taxon>
        <taxon>Agaricomycetidae</taxon>
        <taxon>Agaricales</taxon>
        <taxon>Marasmiineae</taxon>
        <taxon>Omphalotaceae</taxon>
        <taxon>Marasmiellus</taxon>
    </lineage>
</organism>